<keyword evidence="1" id="KW-0472">Membrane</keyword>
<keyword evidence="1" id="KW-0812">Transmembrane</keyword>
<name>A0A6C0HKY6_9ZZZZ</name>
<dbReference type="AlphaFoldDB" id="A0A6C0HKY6"/>
<dbReference type="EMBL" id="MN739974">
    <property type="protein sequence ID" value="QHT80786.1"/>
    <property type="molecule type" value="Genomic_DNA"/>
</dbReference>
<dbReference type="Gene3D" id="2.60.120.200">
    <property type="match status" value="1"/>
</dbReference>
<dbReference type="InterPro" id="IPR013320">
    <property type="entry name" value="ConA-like_dom_sf"/>
</dbReference>
<evidence type="ECO:0000313" key="2">
    <source>
        <dbReference type="EMBL" id="QHT80786.1"/>
    </source>
</evidence>
<proteinExistence type="predicted"/>
<protein>
    <recommendedName>
        <fullName evidence="3">Lectin/glucanase superfamily protein</fullName>
    </recommendedName>
</protein>
<evidence type="ECO:0000256" key="1">
    <source>
        <dbReference type="SAM" id="Phobius"/>
    </source>
</evidence>
<dbReference type="SUPFAM" id="SSF49899">
    <property type="entry name" value="Concanavalin A-like lectins/glucanases"/>
    <property type="match status" value="1"/>
</dbReference>
<keyword evidence="1" id="KW-1133">Transmembrane helix</keyword>
<evidence type="ECO:0008006" key="3">
    <source>
        <dbReference type="Google" id="ProtNLM"/>
    </source>
</evidence>
<reference evidence="2" key="1">
    <citation type="journal article" date="2020" name="Nature">
        <title>Giant virus diversity and host interactions through global metagenomics.</title>
        <authorList>
            <person name="Schulz F."/>
            <person name="Roux S."/>
            <person name="Paez-Espino D."/>
            <person name="Jungbluth S."/>
            <person name="Walsh D.A."/>
            <person name="Denef V.J."/>
            <person name="McMahon K.D."/>
            <person name="Konstantinidis K.T."/>
            <person name="Eloe-Fadrosh E.A."/>
            <person name="Kyrpides N.C."/>
            <person name="Woyke T."/>
        </authorList>
    </citation>
    <scope>NUCLEOTIDE SEQUENCE</scope>
    <source>
        <strain evidence="2">GVMAG-M-3300023184-121</strain>
    </source>
</reference>
<accession>A0A6C0HKY6</accession>
<feature type="transmembrane region" description="Helical" evidence="1">
    <location>
        <begin position="107"/>
        <end position="126"/>
    </location>
</feature>
<organism evidence="2">
    <name type="scientific">viral metagenome</name>
    <dbReference type="NCBI Taxonomy" id="1070528"/>
    <lineage>
        <taxon>unclassified sequences</taxon>
        <taxon>metagenomes</taxon>
        <taxon>organismal metagenomes</taxon>
    </lineage>
</organism>
<sequence>MASTATTPSTAPTGSALNAMDFSLKGLTDKFSKAVGSASGTATNFLSGLGSKSTVNARGFNARSYFGTSAPSSSTLFGNPTSFLSSTSAPLGVAAGSMGYFSRIGTYIGSVLIVLLILLIFVHYFITPIFQLRPGGPGMIPIPGVDDGVLYWDTTAADTIEEEKDSRFPIREKYSNYTMNMDIFINSSFDYSDRYRFIFGRGATLKTASASSADTIMGLLSAFNVAVVLLPGTNDLQVSVLTDANTSEDIVIHNIPIQETFRLGVVIMDHALEVYLNGKLVKTKTHTNNLKGITGDIKIALGTAPPIAKIKNLKIWPRILATSEIRHAKPALVQDSSASIVNLSGGSC</sequence>